<dbReference type="GO" id="GO:0006285">
    <property type="term" value="P:base-excision repair, AP site formation"/>
    <property type="evidence" value="ECO:0007669"/>
    <property type="project" value="UniProtKB-ARBA"/>
</dbReference>
<dbReference type="InterPro" id="IPR003265">
    <property type="entry name" value="HhH-GPD_domain"/>
</dbReference>
<dbReference type="GO" id="GO:0005634">
    <property type="term" value="C:nucleus"/>
    <property type="evidence" value="ECO:0007669"/>
    <property type="project" value="UniProtKB-SubCell"/>
</dbReference>
<gene>
    <name evidence="5" type="ORF">BDV23DRAFT_184206</name>
    <name evidence="6" type="ORF">ETB97_003710</name>
</gene>
<accession>A0A5N7C6M4</accession>
<dbReference type="AlphaFoldDB" id="A0A5N7C6M4"/>
<evidence type="ECO:0000313" key="6">
    <source>
        <dbReference type="EMBL" id="KAF5865452.1"/>
    </source>
</evidence>
<protein>
    <submittedName>
        <fullName evidence="5">DNA glycosylase</fullName>
    </submittedName>
</protein>
<evidence type="ECO:0000256" key="3">
    <source>
        <dbReference type="SAM" id="MobiDB-lite"/>
    </source>
</evidence>
<dbReference type="Proteomes" id="UP000326877">
    <property type="component" value="Unassembled WGS sequence"/>
</dbReference>
<organism evidence="5">
    <name type="scientific">Petromyces alliaceus</name>
    <name type="common">Aspergillus alliaceus</name>
    <dbReference type="NCBI Taxonomy" id="209559"/>
    <lineage>
        <taxon>Eukaryota</taxon>
        <taxon>Fungi</taxon>
        <taxon>Dikarya</taxon>
        <taxon>Ascomycota</taxon>
        <taxon>Pezizomycotina</taxon>
        <taxon>Eurotiomycetes</taxon>
        <taxon>Eurotiomycetidae</taxon>
        <taxon>Eurotiales</taxon>
        <taxon>Aspergillaceae</taxon>
        <taxon>Aspergillus</taxon>
        <taxon>Aspergillus subgen. Circumdati</taxon>
    </lineage>
</organism>
<dbReference type="PANTHER" id="PTHR15074:SF0">
    <property type="entry name" value="METHYL-CPG-BINDING DOMAIN PROTEIN 4-LIKE PROTEIN"/>
    <property type="match status" value="1"/>
</dbReference>
<dbReference type="EMBL" id="ML735262">
    <property type="protein sequence ID" value="KAE8389770.1"/>
    <property type="molecule type" value="Genomic_DNA"/>
</dbReference>
<name>A0A5N7C6M4_PETAA</name>
<keyword evidence="2" id="KW-0539">Nucleus</keyword>
<dbReference type="Pfam" id="PF00730">
    <property type="entry name" value="HhH-GPD"/>
    <property type="match status" value="1"/>
</dbReference>
<dbReference type="PANTHER" id="PTHR15074">
    <property type="entry name" value="METHYL-CPG-BINDING PROTEIN"/>
    <property type="match status" value="1"/>
</dbReference>
<dbReference type="InterPro" id="IPR011257">
    <property type="entry name" value="DNA_glycosylase"/>
</dbReference>
<dbReference type="Gene3D" id="1.10.340.30">
    <property type="entry name" value="Hypothetical protein, domain 2"/>
    <property type="match status" value="1"/>
</dbReference>
<dbReference type="OrthoDB" id="10265068at2759"/>
<proteinExistence type="predicted"/>
<reference evidence="6 7" key="1">
    <citation type="submission" date="2019-04" db="EMBL/GenBank/DDBJ databases">
        <title>Aspergillus burnettii sp. nov., novel species from soil in southeast Queensland.</title>
        <authorList>
            <person name="Gilchrist C.L.M."/>
            <person name="Pitt J.I."/>
            <person name="Lange L."/>
            <person name="Lacey H.J."/>
            <person name="Vuong D."/>
            <person name="Midgley D.J."/>
            <person name="Greenfield P."/>
            <person name="Bradbury M."/>
            <person name="Lacey E."/>
            <person name="Busk P.K."/>
            <person name="Pilgaard B."/>
            <person name="Chooi Y.H."/>
            <person name="Piggott A.M."/>
        </authorList>
    </citation>
    <scope>NUCLEOTIDE SEQUENCE [LARGE SCALE GENOMIC DNA]</scope>
    <source>
        <strain evidence="6 7">FRR 5400</strain>
    </source>
</reference>
<dbReference type="EMBL" id="SPNV01000019">
    <property type="protein sequence ID" value="KAF5865452.1"/>
    <property type="molecule type" value="Genomic_DNA"/>
</dbReference>
<dbReference type="InterPro" id="IPR045138">
    <property type="entry name" value="MeCP2/MBD4"/>
</dbReference>
<dbReference type="Proteomes" id="UP000541154">
    <property type="component" value="Unassembled WGS sequence"/>
</dbReference>
<evidence type="ECO:0000256" key="1">
    <source>
        <dbReference type="ARBA" id="ARBA00004123"/>
    </source>
</evidence>
<dbReference type="SUPFAM" id="SSF48150">
    <property type="entry name" value="DNA-glycosylase"/>
    <property type="match status" value="1"/>
</dbReference>
<evidence type="ECO:0000313" key="7">
    <source>
        <dbReference type="Proteomes" id="UP000541154"/>
    </source>
</evidence>
<comment type="subcellular location">
    <subcellularLocation>
        <location evidence="1">Nucleus</location>
    </subcellularLocation>
</comment>
<evidence type="ECO:0000259" key="4">
    <source>
        <dbReference type="Pfam" id="PF00730"/>
    </source>
</evidence>
<reference evidence="5" key="2">
    <citation type="submission" date="2019-04" db="EMBL/GenBank/DDBJ databases">
        <title>Friends and foes A comparative genomics studyof 23 Aspergillus species from section Flavi.</title>
        <authorList>
            <consortium name="DOE Joint Genome Institute"/>
            <person name="Kjaerbolling I."/>
            <person name="Vesth T."/>
            <person name="Frisvad J.C."/>
            <person name="Nybo J.L."/>
            <person name="Theobald S."/>
            <person name="Kildgaard S."/>
            <person name="Isbrandt T."/>
            <person name="Kuo A."/>
            <person name="Sato A."/>
            <person name="Lyhne E.K."/>
            <person name="Kogle M.E."/>
            <person name="Wiebenga A."/>
            <person name="Kun R.S."/>
            <person name="Lubbers R.J."/>
            <person name="Makela M.R."/>
            <person name="Barry K."/>
            <person name="Chovatia M."/>
            <person name="Clum A."/>
            <person name="Daum C."/>
            <person name="Haridas S."/>
            <person name="He G."/>
            <person name="LaButti K."/>
            <person name="Lipzen A."/>
            <person name="Mondo S."/>
            <person name="Riley R."/>
            <person name="Salamov A."/>
            <person name="Simmons B.A."/>
            <person name="Magnuson J.K."/>
            <person name="Henrissat B."/>
            <person name="Mortensen U.H."/>
            <person name="Larsen T.O."/>
            <person name="Devries R.P."/>
            <person name="Grigoriev I.V."/>
            <person name="Machida M."/>
            <person name="Baker S.E."/>
            <person name="Andersen M.R."/>
        </authorList>
    </citation>
    <scope>NUCLEOTIDE SEQUENCE [LARGE SCALE GENOMIC DNA]</scope>
    <source>
        <strain evidence="5">IBT 14317</strain>
    </source>
</reference>
<feature type="domain" description="HhH-GPD" evidence="4">
    <location>
        <begin position="148"/>
        <end position="222"/>
    </location>
</feature>
<evidence type="ECO:0000313" key="5">
    <source>
        <dbReference type="EMBL" id="KAE8389770.1"/>
    </source>
</evidence>
<sequence length="369" mass="41720">MKGRTTTLSKATKSLKRSIPEETRLILQQLGLSSDILSSDSDLSHFSDDASSIHDSPSFSHLLHLSSPKHPRTNDFEETFRTPTKGGSPNKLCIVPTTLSLVKPPKVSPYFPKPLVDPESCIPFPPIDAPSFGLVQEQLAHDPFRLLIATIFLNRTRGGVALPVLFQVFEQFPTVEAMATADISDLVAMIHCLGFQNQRARKCIRLAQTWLAHQPRKCERYRRLHYPCKSDGRDVRPQECIDDKDPRVAWEVAHLPGVGAYSLDSWRIFCRDELRGLAEDWKGSGATTPDFVPEWKSVLPQDKELRAYLTWMWLKEGWVWDRHTGHKTRASEKLMRSARRGGVALEENGNWVLETSPVKKAVNGLTTWC</sequence>
<accession>A0A8H6AE02</accession>
<keyword evidence="7" id="KW-1185">Reference proteome</keyword>
<feature type="region of interest" description="Disordered" evidence="3">
    <location>
        <begin position="63"/>
        <end position="88"/>
    </location>
</feature>
<dbReference type="GO" id="GO:0003677">
    <property type="term" value="F:DNA binding"/>
    <property type="evidence" value="ECO:0007669"/>
    <property type="project" value="InterPro"/>
</dbReference>
<evidence type="ECO:0000256" key="2">
    <source>
        <dbReference type="ARBA" id="ARBA00023242"/>
    </source>
</evidence>
<dbReference type="FunFam" id="1.10.340.30:FF:000020">
    <property type="entry name" value="Pre-mRNA splicing factor, putative"/>
    <property type="match status" value="1"/>
</dbReference>
<dbReference type="GO" id="GO:0003824">
    <property type="term" value="F:catalytic activity"/>
    <property type="evidence" value="ECO:0007669"/>
    <property type="project" value="InterPro"/>
</dbReference>